<comment type="caution">
    <text evidence="2">The sequence shown here is derived from an EMBL/GenBank/DDBJ whole genome shotgun (WGS) entry which is preliminary data.</text>
</comment>
<dbReference type="RefSeq" id="WP_165900319.1">
    <property type="nucleotide sequence ID" value="NZ_SMFU01000009.1"/>
</dbReference>
<sequence>MEFGKQCRQSGYTLIELMVGLLVGLIVLSGVIYIFLTALRSSTDVLNSTRLNQEVATLSDLMTGELRRAGYWNAQASGAAGTSPYSGDPAGEMALNIVSSTCVLYSYDKQSAGLSTVADTDRSGFRLYPTSGDNGELQYKASAASISDSSQCTNDAGWVSLTDSSFMYVTSLAITDTSESRCYSLTSSAASEAFMSPGCTSFGADPYVTVRVVSVAFSAEVSRDDSWQNRVSETVKIRNNTLTD</sequence>
<evidence type="ECO:0000256" key="1">
    <source>
        <dbReference type="SAM" id="Phobius"/>
    </source>
</evidence>
<protein>
    <submittedName>
        <fullName evidence="2">Prepilin-type N-terminal cleavage/methylation domain-containing protein</fullName>
    </submittedName>
</protein>
<organism evidence="2 3">
    <name type="scientific">Marinobacterium mangrovicola</name>
    <dbReference type="NCBI Taxonomy" id="1476959"/>
    <lineage>
        <taxon>Bacteria</taxon>
        <taxon>Pseudomonadati</taxon>
        <taxon>Pseudomonadota</taxon>
        <taxon>Gammaproteobacteria</taxon>
        <taxon>Oceanospirillales</taxon>
        <taxon>Oceanospirillaceae</taxon>
        <taxon>Marinobacterium</taxon>
    </lineage>
</organism>
<keyword evidence="3" id="KW-1185">Reference proteome</keyword>
<keyword evidence="1" id="KW-0812">Transmembrane</keyword>
<reference evidence="2 3" key="1">
    <citation type="submission" date="2019-03" db="EMBL/GenBank/DDBJ databases">
        <title>Genomic Encyclopedia of Archaeal and Bacterial Type Strains, Phase II (KMG-II): from individual species to whole genera.</title>
        <authorList>
            <person name="Goeker M."/>
        </authorList>
    </citation>
    <scope>NUCLEOTIDE SEQUENCE [LARGE SCALE GENOMIC DNA]</scope>
    <source>
        <strain evidence="2 3">DSM 27697</strain>
    </source>
</reference>
<keyword evidence="1" id="KW-1133">Transmembrane helix</keyword>
<evidence type="ECO:0000313" key="2">
    <source>
        <dbReference type="EMBL" id="TCK05943.1"/>
    </source>
</evidence>
<dbReference type="Pfam" id="PF07963">
    <property type="entry name" value="N_methyl"/>
    <property type="match status" value="1"/>
</dbReference>
<evidence type="ECO:0000313" key="3">
    <source>
        <dbReference type="Proteomes" id="UP000294546"/>
    </source>
</evidence>
<dbReference type="InterPro" id="IPR012902">
    <property type="entry name" value="N_methyl_site"/>
</dbReference>
<proteinExistence type="predicted"/>
<feature type="transmembrane region" description="Helical" evidence="1">
    <location>
        <begin position="12"/>
        <end position="36"/>
    </location>
</feature>
<dbReference type="NCBIfam" id="TIGR02532">
    <property type="entry name" value="IV_pilin_GFxxxE"/>
    <property type="match status" value="1"/>
</dbReference>
<dbReference type="PROSITE" id="PS00409">
    <property type="entry name" value="PROKAR_NTER_METHYL"/>
    <property type="match status" value="1"/>
</dbReference>
<keyword evidence="1" id="KW-0472">Membrane</keyword>
<gene>
    <name evidence="2" type="ORF">CLV83_2885</name>
</gene>
<dbReference type="EMBL" id="SMFU01000009">
    <property type="protein sequence ID" value="TCK05943.1"/>
    <property type="molecule type" value="Genomic_DNA"/>
</dbReference>
<dbReference type="Proteomes" id="UP000294546">
    <property type="component" value="Unassembled WGS sequence"/>
</dbReference>
<dbReference type="AlphaFoldDB" id="A0A4R1GG88"/>
<accession>A0A4R1GG88</accession>
<name>A0A4R1GG88_9GAMM</name>